<proteinExistence type="predicted"/>
<dbReference type="AlphaFoldDB" id="A0A5J4RKU2"/>
<organism evidence="4">
    <name type="scientific">termite gut metagenome</name>
    <dbReference type="NCBI Taxonomy" id="433724"/>
    <lineage>
        <taxon>unclassified sequences</taxon>
        <taxon>metagenomes</taxon>
        <taxon>organismal metagenomes</taxon>
    </lineage>
</organism>
<dbReference type="Pfam" id="PF12804">
    <property type="entry name" value="NTP_transf_3"/>
    <property type="match status" value="1"/>
</dbReference>
<keyword evidence="2" id="KW-0548">Nucleotidyltransferase</keyword>
<sequence>MKFAIIAAGQGSRLVAEGIGVSKPLLRVNGEMMIERLLRIFLVNGAESISVITNEEMTDVHQFLEQVKLPVPFHLVTKTTPDSLHSFYELSPFLQGGKFCLTTVDTIFTEEEFSSYIHAFREDEENDALMPVTDYMDDEKPLYVKTDSNLRITGFYDEVVPDVHYVSGGIYGLNEKALSLFQRAMLEGLSRMRNFQRLMITSGLQVKAYPFSKIIDVDHESDMRKAEDFIKKNSQK</sequence>
<feature type="domain" description="MobA-like NTP transferase" evidence="3">
    <location>
        <begin position="4"/>
        <end position="137"/>
    </location>
</feature>
<gene>
    <name evidence="4" type="ORF">EZS27_017414</name>
</gene>
<dbReference type="GO" id="GO:0016779">
    <property type="term" value="F:nucleotidyltransferase activity"/>
    <property type="evidence" value="ECO:0007669"/>
    <property type="project" value="UniProtKB-KW"/>
</dbReference>
<accession>A0A5J4RKU2</accession>
<dbReference type="Gene3D" id="3.90.550.10">
    <property type="entry name" value="Spore Coat Polysaccharide Biosynthesis Protein SpsA, Chain A"/>
    <property type="match status" value="1"/>
</dbReference>
<dbReference type="PANTHER" id="PTHR43584:SF8">
    <property type="entry name" value="N-ACETYLMURAMATE ALPHA-1-PHOSPHATE URIDYLYLTRANSFERASE"/>
    <property type="match status" value="1"/>
</dbReference>
<reference evidence="4" key="1">
    <citation type="submission" date="2019-03" db="EMBL/GenBank/DDBJ databases">
        <title>Single cell metagenomics reveals metabolic interactions within the superorganism composed of flagellate Streblomastix strix and complex community of Bacteroidetes bacteria on its surface.</title>
        <authorList>
            <person name="Treitli S.C."/>
            <person name="Kolisko M."/>
            <person name="Husnik F."/>
            <person name="Keeling P."/>
            <person name="Hampl V."/>
        </authorList>
    </citation>
    <scope>NUCLEOTIDE SEQUENCE</scope>
    <source>
        <strain evidence="4">STM</strain>
    </source>
</reference>
<dbReference type="InterPro" id="IPR029044">
    <property type="entry name" value="Nucleotide-diphossugar_trans"/>
</dbReference>
<evidence type="ECO:0000259" key="3">
    <source>
        <dbReference type="Pfam" id="PF12804"/>
    </source>
</evidence>
<name>A0A5J4RKU2_9ZZZZ</name>
<evidence type="ECO:0000256" key="1">
    <source>
        <dbReference type="ARBA" id="ARBA00022679"/>
    </source>
</evidence>
<evidence type="ECO:0000313" key="4">
    <source>
        <dbReference type="EMBL" id="KAA6334252.1"/>
    </source>
</evidence>
<dbReference type="InterPro" id="IPR050065">
    <property type="entry name" value="GlmU-like"/>
</dbReference>
<comment type="caution">
    <text evidence="4">The sequence shown here is derived from an EMBL/GenBank/DDBJ whole genome shotgun (WGS) entry which is preliminary data.</text>
</comment>
<protein>
    <submittedName>
        <fullName evidence="4">Nucleoside-diphosphate-sugar pyrophosphorylase</fullName>
    </submittedName>
</protein>
<dbReference type="EMBL" id="SNRY01001018">
    <property type="protein sequence ID" value="KAA6334252.1"/>
    <property type="molecule type" value="Genomic_DNA"/>
</dbReference>
<dbReference type="InterPro" id="IPR025877">
    <property type="entry name" value="MobA-like_NTP_Trfase"/>
</dbReference>
<dbReference type="PANTHER" id="PTHR43584">
    <property type="entry name" value="NUCLEOTIDYL TRANSFERASE"/>
    <property type="match status" value="1"/>
</dbReference>
<dbReference type="SUPFAM" id="SSF53448">
    <property type="entry name" value="Nucleotide-diphospho-sugar transferases"/>
    <property type="match status" value="1"/>
</dbReference>
<keyword evidence="1" id="KW-0808">Transferase</keyword>
<evidence type="ECO:0000256" key="2">
    <source>
        <dbReference type="ARBA" id="ARBA00022695"/>
    </source>
</evidence>